<protein>
    <submittedName>
        <fullName evidence="1">Putative glucosamine-6-phosphate isomerase</fullName>
    </submittedName>
</protein>
<name>A0A0M2NN28_9FIRM</name>
<keyword evidence="1" id="KW-0413">Isomerase</keyword>
<accession>A0A0M2NN28</accession>
<dbReference type="InterPro" id="IPR037171">
    <property type="entry name" value="NagB/RpiA_transferase-like"/>
</dbReference>
<gene>
    <name evidence="1" type="ORF">CHK_0771</name>
</gene>
<sequence>MTIRDYIVSYNETFRYVEERFGSGALENLFSRISDQWCVHLNECVERSGIEGCMEYWGGEDGGGTLEREKASCRIWMENGVFMIEMNECPSVAELRARGCEPYAGNITYCDHCRALYAPVLNRYGLTFDVEIEYGMDGSCAGKCLTTVQKIKQYKLEGRRMSNFCREFTFEPHPGIPFRDVAVLDECRKKGREDYLALNQTRPNWKLEIVDDDFISYAWLTDMFKRIRDSDEKDEKCVMILPNPAAIYKRVAYMLNECNISCRNLVVFTMDEWADQDGRIAPESYPAGFTNAFFRFFMNELREELRPDIKNIHYPTNENIEVYSKMIEDEGEADIAYSACGWSGHSAFIDAVKQFGVDGDQVIPTDEWLKLGARIADLHILTQAQNSLHASFGLAGDLAFVPPRAATIGPRDFVNCREVFEFHNFLIGNTDISWEKMMSRLVCFGPVTPLVPDSLIQVCRANVYISNLFAEKIDYDTERQYR</sequence>
<dbReference type="Gene3D" id="3.40.50.1360">
    <property type="match status" value="1"/>
</dbReference>
<proteinExistence type="predicted"/>
<dbReference type="SUPFAM" id="SSF100950">
    <property type="entry name" value="NagB/RpiA/CoA transferase-like"/>
    <property type="match status" value="1"/>
</dbReference>
<reference evidence="1 2" key="1">
    <citation type="submission" date="2015-04" db="EMBL/GenBank/DDBJ databases">
        <title>Draft genome sequence of bacteremic isolate Catabacter hongkongensis type strain HKU16T.</title>
        <authorList>
            <person name="Lau S.K."/>
            <person name="Teng J.L."/>
            <person name="Huang Y."/>
            <person name="Curreem S.O."/>
            <person name="Tsui S.K."/>
            <person name="Woo P.C."/>
        </authorList>
    </citation>
    <scope>NUCLEOTIDE SEQUENCE [LARGE SCALE GENOMIC DNA]</scope>
    <source>
        <strain evidence="1 2">HKU16</strain>
    </source>
</reference>
<dbReference type="AlphaFoldDB" id="A0A0M2NN28"/>
<evidence type="ECO:0000313" key="2">
    <source>
        <dbReference type="Proteomes" id="UP000034076"/>
    </source>
</evidence>
<comment type="caution">
    <text evidence="1">The sequence shown here is derived from an EMBL/GenBank/DDBJ whole genome shotgun (WGS) entry which is preliminary data.</text>
</comment>
<dbReference type="OrthoDB" id="9791139at2"/>
<dbReference type="RefSeq" id="WP_046442718.1">
    <property type="nucleotide sequence ID" value="NZ_CAUERS010000070.1"/>
</dbReference>
<dbReference type="Proteomes" id="UP000034076">
    <property type="component" value="Unassembled WGS sequence"/>
</dbReference>
<dbReference type="STRING" id="270498.CHK_0771"/>
<organism evidence="1 2">
    <name type="scientific">Christensenella hongkongensis</name>
    <dbReference type="NCBI Taxonomy" id="270498"/>
    <lineage>
        <taxon>Bacteria</taxon>
        <taxon>Bacillati</taxon>
        <taxon>Bacillota</taxon>
        <taxon>Clostridia</taxon>
        <taxon>Christensenellales</taxon>
        <taxon>Christensenellaceae</taxon>
        <taxon>Christensenella</taxon>
    </lineage>
</organism>
<dbReference type="EMBL" id="LAYJ01000068">
    <property type="protein sequence ID" value="KKI51605.1"/>
    <property type="molecule type" value="Genomic_DNA"/>
</dbReference>
<evidence type="ECO:0000313" key="1">
    <source>
        <dbReference type="EMBL" id="KKI51605.1"/>
    </source>
</evidence>
<keyword evidence="2" id="KW-1185">Reference proteome</keyword>
<dbReference type="GO" id="GO:0016853">
    <property type="term" value="F:isomerase activity"/>
    <property type="evidence" value="ECO:0007669"/>
    <property type="project" value="UniProtKB-KW"/>
</dbReference>